<keyword evidence="2" id="KW-1185">Reference proteome</keyword>
<name>A0A1V6PXN9_9EURO</name>
<dbReference type="Proteomes" id="UP000191672">
    <property type="component" value="Unassembled WGS sequence"/>
</dbReference>
<reference evidence="2" key="1">
    <citation type="journal article" date="2017" name="Nat. Microbiol.">
        <title>Global analysis of biosynthetic gene clusters reveals vast potential of secondary metabolite production in Penicillium species.</title>
        <authorList>
            <person name="Nielsen J.C."/>
            <person name="Grijseels S."/>
            <person name="Prigent S."/>
            <person name="Ji B."/>
            <person name="Dainat J."/>
            <person name="Nielsen K.F."/>
            <person name="Frisvad J.C."/>
            <person name="Workman M."/>
            <person name="Nielsen J."/>
        </authorList>
    </citation>
    <scope>NUCLEOTIDE SEQUENCE [LARGE SCALE GENOMIC DNA]</scope>
    <source>
        <strain evidence="2">IBT 31811</strain>
    </source>
</reference>
<evidence type="ECO:0000313" key="1">
    <source>
        <dbReference type="EMBL" id="OQD81770.1"/>
    </source>
</evidence>
<protein>
    <submittedName>
        <fullName evidence="1">Uncharacterized protein</fullName>
    </submittedName>
</protein>
<dbReference type="AlphaFoldDB" id="A0A1V6PXN9"/>
<accession>A0A1V6PXN9</accession>
<organism evidence="1 2">
    <name type="scientific">Penicillium antarcticum</name>
    <dbReference type="NCBI Taxonomy" id="416450"/>
    <lineage>
        <taxon>Eukaryota</taxon>
        <taxon>Fungi</taxon>
        <taxon>Dikarya</taxon>
        <taxon>Ascomycota</taxon>
        <taxon>Pezizomycotina</taxon>
        <taxon>Eurotiomycetes</taxon>
        <taxon>Eurotiomycetidae</taxon>
        <taxon>Eurotiales</taxon>
        <taxon>Aspergillaceae</taxon>
        <taxon>Penicillium</taxon>
    </lineage>
</organism>
<evidence type="ECO:0000313" key="2">
    <source>
        <dbReference type="Proteomes" id="UP000191672"/>
    </source>
</evidence>
<comment type="caution">
    <text evidence="1">The sequence shown here is derived from an EMBL/GenBank/DDBJ whole genome shotgun (WGS) entry which is preliminary data.</text>
</comment>
<dbReference type="EMBL" id="MDYN01000025">
    <property type="protein sequence ID" value="OQD81770.1"/>
    <property type="molecule type" value="Genomic_DNA"/>
</dbReference>
<proteinExistence type="predicted"/>
<sequence>MGRPGVIAPLKRAMSAIPKPSRLFSALPLLGQVAQTAKDGQNLPDAKTWFCG</sequence>
<gene>
    <name evidence="1" type="ORF">PENANT_c025G02052</name>
</gene>